<evidence type="ECO:0000256" key="6">
    <source>
        <dbReference type="ARBA" id="ARBA00047899"/>
    </source>
</evidence>
<keyword evidence="2" id="KW-0808">Transferase</keyword>
<feature type="domain" description="Protein kinase" evidence="9">
    <location>
        <begin position="1"/>
        <end position="99"/>
    </location>
</feature>
<dbReference type="Pfam" id="PF00069">
    <property type="entry name" value="Pkinase"/>
    <property type="match status" value="1"/>
</dbReference>
<dbReference type="InterPro" id="IPR000719">
    <property type="entry name" value="Prot_kinase_dom"/>
</dbReference>
<dbReference type="EMBL" id="GFPF01010032">
    <property type="protein sequence ID" value="MAA21178.1"/>
    <property type="molecule type" value="Transcribed_RNA"/>
</dbReference>
<dbReference type="PANTHER" id="PTHR24350">
    <property type="entry name" value="SERINE/THREONINE-PROTEIN KINASE IAL-RELATED"/>
    <property type="match status" value="1"/>
</dbReference>
<keyword evidence="8" id="KW-0812">Transmembrane</keyword>
<keyword evidence="8" id="KW-1133">Transmembrane helix</keyword>
<dbReference type="PROSITE" id="PS50011">
    <property type="entry name" value="PROTEIN_KINASE_DOM"/>
    <property type="match status" value="1"/>
</dbReference>
<dbReference type="GO" id="GO:0004674">
    <property type="term" value="F:protein serine/threonine kinase activity"/>
    <property type="evidence" value="ECO:0007669"/>
    <property type="project" value="UniProtKB-KW"/>
</dbReference>
<protein>
    <submittedName>
        <fullName evidence="10">Myosin light chain kinase 3-like</fullName>
    </submittedName>
</protein>
<feature type="transmembrane region" description="Helical" evidence="8">
    <location>
        <begin position="26"/>
        <end position="45"/>
    </location>
</feature>
<sequence>MSVIGTAEFMAPEVLKNHPLSTRTDLWGTGVLLYVFLVGLSPFLGATENDTCANIAAATYTIPTTASISEHSLDLISKLLAVDPQKRLSASKALAHCWIKDAPRAQNLSSSPLRDFVKRRDALMLTTGLSAS</sequence>
<evidence type="ECO:0000256" key="3">
    <source>
        <dbReference type="ARBA" id="ARBA00022741"/>
    </source>
</evidence>
<keyword evidence="4 10" id="KW-0418">Kinase</keyword>
<evidence type="ECO:0000259" key="9">
    <source>
        <dbReference type="PROSITE" id="PS50011"/>
    </source>
</evidence>
<reference evidence="10" key="1">
    <citation type="journal article" date="2017" name="Parasit. Vectors">
        <title>Sialotranscriptomics of Rhipicephalus zambeziensis reveals intricate expression profiles of secretory proteins and suggests tight temporal transcriptional regulation during blood-feeding.</title>
        <authorList>
            <person name="de Castro M.H."/>
            <person name="de Klerk D."/>
            <person name="Pienaar R."/>
            <person name="Rees D.J.G."/>
            <person name="Mans B.J."/>
        </authorList>
    </citation>
    <scope>NUCLEOTIDE SEQUENCE</scope>
    <source>
        <tissue evidence="10">Salivary glands</tissue>
    </source>
</reference>
<evidence type="ECO:0000313" key="10">
    <source>
        <dbReference type="EMBL" id="MAA21178.1"/>
    </source>
</evidence>
<comment type="catalytic activity">
    <reaction evidence="7">
        <text>L-seryl-[protein] + ATP = O-phospho-L-seryl-[protein] + ADP + H(+)</text>
        <dbReference type="Rhea" id="RHEA:17989"/>
        <dbReference type="Rhea" id="RHEA-COMP:9863"/>
        <dbReference type="Rhea" id="RHEA-COMP:11604"/>
        <dbReference type="ChEBI" id="CHEBI:15378"/>
        <dbReference type="ChEBI" id="CHEBI:29999"/>
        <dbReference type="ChEBI" id="CHEBI:30616"/>
        <dbReference type="ChEBI" id="CHEBI:83421"/>
        <dbReference type="ChEBI" id="CHEBI:456216"/>
        <dbReference type="EC" id="2.7.11.1"/>
    </reaction>
</comment>
<evidence type="ECO:0000256" key="2">
    <source>
        <dbReference type="ARBA" id="ARBA00022679"/>
    </source>
</evidence>
<keyword evidence="5" id="KW-0067">ATP-binding</keyword>
<proteinExistence type="predicted"/>
<dbReference type="InterPro" id="IPR011009">
    <property type="entry name" value="Kinase-like_dom_sf"/>
</dbReference>
<keyword evidence="8" id="KW-0472">Membrane</keyword>
<evidence type="ECO:0000256" key="5">
    <source>
        <dbReference type="ARBA" id="ARBA00022840"/>
    </source>
</evidence>
<keyword evidence="1" id="KW-0723">Serine/threonine-protein kinase</keyword>
<dbReference type="AlphaFoldDB" id="A0A224YU94"/>
<accession>A0A224YU94</accession>
<name>A0A224YU94_9ACAR</name>
<dbReference type="InterPro" id="IPR030616">
    <property type="entry name" value="Aur-like"/>
</dbReference>
<evidence type="ECO:0000256" key="1">
    <source>
        <dbReference type="ARBA" id="ARBA00022527"/>
    </source>
</evidence>
<evidence type="ECO:0000256" key="7">
    <source>
        <dbReference type="ARBA" id="ARBA00048679"/>
    </source>
</evidence>
<dbReference type="SUPFAM" id="SSF56112">
    <property type="entry name" value="Protein kinase-like (PK-like)"/>
    <property type="match status" value="1"/>
</dbReference>
<organism evidence="10">
    <name type="scientific">Rhipicephalus zambeziensis</name>
    <dbReference type="NCBI Taxonomy" id="60191"/>
    <lineage>
        <taxon>Eukaryota</taxon>
        <taxon>Metazoa</taxon>
        <taxon>Ecdysozoa</taxon>
        <taxon>Arthropoda</taxon>
        <taxon>Chelicerata</taxon>
        <taxon>Arachnida</taxon>
        <taxon>Acari</taxon>
        <taxon>Parasitiformes</taxon>
        <taxon>Ixodida</taxon>
        <taxon>Ixodoidea</taxon>
        <taxon>Ixodidae</taxon>
        <taxon>Rhipicephalinae</taxon>
        <taxon>Rhipicephalus</taxon>
        <taxon>Rhipicephalus</taxon>
    </lineage>
</organism>
<evidence type="ECO:0000256" key="8">
    <source>
        <dbReference type="SAM" id="Phobius"/>
    </source>
</evidence>
<dbReference type="Gene3D" id="1.10.510.10">
    <property type="entry name" value="Transferase(Phosphotransferase) domain 1"/>
    <property type="match status" value="1"/>
</dbReference>
<comment type="catalytic activity">
    <reaction evidence="6">
        <text>L-threonyl-[protein] + ATP = O-phospho-L-threonyl-[protein] + ADP + H(+)</text>
        <dbReference type="Rhea" id="RHEA:46608"/>
        <dbReference type="Rhea" id="RHEA-COMP:11060"/>
        <dbReference type="Rhea" id="RHEA-COMP:11605"/>
        <dbReference type="ChEBI" id="CHEBI:15378"/>
        <dbReference type="ChEBI" id="CHEBI:30013"/>
        <dbReference type="ChEBI" id="CHEBI:30616"/>
        <dbReference type="ChEBI" id="CHEBI:61977"/>
        <dbReference type="ChEBI" id="CHEBI:456216"/>
        <dbReference type="EC" id="2.7.11.1"/>
    </reaction>
</comment>
<dbReference type="GO" id="GO:0005524">
    <property type="term" value="F:ATP binding"/>
    <property type="evidence" value="ECO:0007669"/>
    <property type="project" value="UniProtKB-KW"/>
</dbReference>
<evidence type="ECO:0000256" key="4">
    <source>
        <dbReference type="ARBA" id="ARBA00022777"/>
    </source>
</evidence>
<keyword evidence="3" id="KW-0547">Nucleotide-binding</keyword>